<name>A0A7S2CMC2_9EUKA</name>
<dbReference type="EMBL" id="HBGU01018568">
    <property type="protein sequence ID" value="CAD9430087.1"/>
    <property type="molecule type" value="Transcribed_RNA"/>
</dbReference>
<accession>A0A7S2CMC2</accession>
<reference evidence="1" key="1">
    <citation type="submission" date="2021-01" db="EMBL/GenBank/DDBJ databases">
        <authorList>
            <person name="Corre E."/>
            <person name="Pelletier E."/>
            <person name="Niang G."/>
            <person name="Scheremetjew M."/>
            <person name="Finn R."/>
            <person name="Kale V."/>
            <person name="Holt S."/>
            <person name="Cochrane G."/>
            <person name="Meng A."/>
            <person name="Brown T."/>
            <person name="Cohen L."/>
        </authorList>
    </citation>
    <scope>NUCLEOTIDE SEQUENCE</scope>
    <source>
        <strain evidence="1">UTEX LB 985</strain>
    </source>
</reference>
<dbReference type="AlphaFoldDB" id="A0A7S2CMC2"/>
<evidence type="ECO:0000313" key="1">
    <source>
        <dbReference type="EMBL" id="CAD9430087.1"/>
    </source>
</evidence>
<organism evidence="1">
    <name type="scientific">Haptolina brevifila</name>
    <dbReference type="NCBI Taxonomy" id="156173"/>
    <lineage>
        <taxon>Eukaryota</taxon>
        <taxon>Haptista</taxon>
        <taxon>Haptophyta</taxon>
        <taxon>Prymnesiophyceae</taxon>
        <taxon>Prymnesiales</taxon>
        <taxon>Prymnesiaceae</taxon>
        <taxon>Haptolina</taxon>
    </lineage>
</organism>
<proteinExistence type="predicted"/>
<protein>
    <submittedName>
        <fullName evidence="1">Uncharacterized protein</fullName>
    </submittedName>
</protein>
<sequence length="227" mass="24367">MHHHVRSRSTEPFTRYSFDSAGTDLVSKHVVVRAQRILQAQQVLLLFLCSGCLAPAASLRVNAEDSLGWQRAATRQLQANWTTQGAVLWSVNAMSAVPNDTVGPLQFKFVVHGPPSAWLTLDRSANGTFGLPAPTAPPVGLVFNDLLAVELSLSDALEAVRAKGLSIDLFFCYLCQPLTPAVTHALYFFTTSSDHGACTSTQPHTYAIVDAVSGNVTQLPSSSAALF</sequence>
<gene>
    <name evidence="1" type="ORF">CBRE1094_LOCUS10085</name>
</gene>